<feature type="domain" description="IrrE N-terminal-like" evidence="1">
    <location>
        <begin position="20"/>
        <end position="113"/>
    </location>
</feature>
<keyword evidence="3" id="KW-1185">Reference proteome</keyword>
<dbReference type="Pfam" id="PF06114">
    <property type="entry name" value="Peptidase_M78"/>
    <property type="match status" value="1"/>
</dbReference>
<dbReference type="EMBL" id="LR134473">
    <property type="protein sequence ID" value="VEI04154.1"/>
    <property type="molecule type" value="Genomic_DNA"/>
</dbReference>
<sequence length="133" mass="15233">MNPCDPWSVLRSRPDLTLVWAGDLPHGWRGCTDGMTIWIRTGLSQTERRCVLAHELVHIRHHHTSHQPAAVERTVRAETARWLIPDLHLIRDALCMPDPAAELWVTPSVFRDRLASLTDDERSRITYSLDPAN</sequence>
<evidence type="ECO:0000313" key="3">
    <source>
        <dbReference type="Proteomes" id="UP000277858"/>
    </source>
</evidence>
<dbReference type="AlphaFoldDB" id="A0A3S4V8F4"/>
<dbReference type="RefSeq" id="WP_071161711.1">
    <property type="nucleotide sequence ID" value="NZ_LR134473.1"/>
</dbReference>
<organism evidence="2 3">
    <name type="scientific">Acidipropionibacterium jensenii</name>
    <dbReference type="NCBI Taxonomy" id="1749"/>
    <lineage>
        <taxon>Bacteria</taxon>
        <taxon>Bacillati</taxon>
        <taxon>Actinomycetota</taxon>
        <taxon>Actinomycetes</taxon>
        <taxon>Propionibacteriales</taxon>
        <taxon>Propionibacteriaceae</taxon>
        <taxon>Acidipropionibacterium</taxon>
    </lineage>
</organism>
<name>A0A3S4V8F4_9ACTN</name>
<gene>
    <name evidence="2" type="ORF">NCTC13652_02378</name>
</gene>
<accession>A0A3S4V8F4</accession>
<proteinExistence type="predicted"/>
<reference evidence="2 3" key="1">
    <citation type="submission" date="2018-12" db="EMBL/GenBank/DDBJ databases">
        <authorList>
            <consortium name="Pathogen Informatics"/>
        </authorList>
    </citation>
    <scope>NUCLEOTIDE SEQUENCE [LARGE SCALE GENOMIC DNA]</scope>
    <source>
        <strain evidence="2 3">NCTC13652</strain>
    </source>
</reference>
<dbReference type="STRING" id="1122997.GCA_000425285_01187"/>
<evidence type="ECO:0000313" key="2">
    <source>
        <dbReference type="EMBL" id="VEI04154.1"/>
    </source>
</evidence>
<evidence type="ECO:0000259" key="1">
    <source>
        <dbReference type="Pfam" id="PF06114"/>
    </source>
</evidence>
<dbReference type="Proteomes" id="UP000277858">
    <property type="component" value="Chromosome"/>
</dbReference>
<dbReference type="InterPro" id="IPR010359">
    <property type="entry name" value="IrrE_HExxH"/>
</dbReference>
<dbReference type="OrthoDB" id="4727201at2"/>
<protein>
    <submittedName>
        <fullName evidence="2">Domain of uncharacterized function (DUF955)</fullName>
    </submittedName>
</protein>